<dbReference type="InterPro" id="IPR020568">
    <property type="entry name" value="Ribosomal_Su5_D2-typ_SF"/>
</dbReference>
<dbReference type="AlphaFoldDB" id="A0A1M6EF86"/>
<dbReference type="UniPathway" id="UPA00359">
    <property type="reaction ID" value="UER00478"/>
</dbReference>
<evidence type="ECO:0000256" key="4">
    <source>
        <dbReference type="ARBA" id="ARBA00005002"/>
    </source>
</evidence>
<reference evidence="20" key="1">
    <citation type="submission" date="2016-11" db="EMBL/GenBank/DDBJ databases">
        <authorList>
            <person name="Varghese N."/>
            <person name="Submissions S."/>
        </authorList>
    </citation>
    <scope>NUCLEOTIDE SEQUENCE [LARGE SCALE GENOMIC DNA]</scope>
    <source>
        <strain evidence="20">DSM 26349</strain>
    </source>
</reference>
<dbReference type="SUPFAM" id="SSF54211">
    <property type="entry name" value="Ribosomal protein S5 domain 2-like"/>
    <property type="match status" value="2"/>
</dbReference>
<keyword evidence="20" id="KW-1185">Reference proteome</keyword>
<accession>A0A1M6EF86</accession>
<dbReference type="InterPro" id="IPR015870">
    <property type="entry name" value="UDP-acyl_N-AcGlcN_deAcase_N"/>
</dbReference>
<dbReference type="InterPro" id="IPR029069">
    <property type="entry name" value="HotDog_dom_sf"/>
</dbReference>
<gene>
    <name evidence="17" type="primary">lpxC</name>
    <name evidence="18" type="synonym">fabZ</name>
    <name evidence="19" type="ORF">SAMN04487908_10654</name>
</gene>
<sequence>MSESIVKQRTIGKEVSLTGVGLHTGKEVTITFKPASENQGYNFVRVDLEGNPVIEADANYVVNTQRGTNLEKRGVKIQTSEHVLAALVGLEVDNCTIELNASEPPIMDGSSKYFVEAIEKAGIVEQEAPREEYVVKEVISFVDEETGSEIIVMPSDEYQVTTMVDFGTKVLGTQNASMKRISDFKEEIANARTFSFLHEIEMLLDHGLIKGGDLNNAIVYVDKELSASTMDKLRTAFGKDNISVKPNGILDNLTLHYPNEAARHKLLDVIGDLALVGTRIKGKVIANKPGHYVNTQFAKKLSRIIKIEKRNRVPKFDLNKPPVKDINEIMSMLPHRPPFLLVDKIMELGEDYVVGLKNVTMNEPFFVGHFPGAPVMPGVLIVEAMAQTGGILALSTVPDPENYLTFFMKIDNVKFKQQVNPGDTLIFDLELISPIRRGIVHMRGSAYANDKLVTEAELMAQMVKTKNL</sequence>
<organism evidence="19 20">
    <name type="scientific">Aequorivita viscosa</name>
    <dbReference type="NCBI Taxonomy" id="797419"/>
    <lineage>
        <taxon>Bacteria</taxon>
        <taxon>Pseudomonadati</taxon>
        <taxon>Bacteroidota</taxon>
        <taxon>Flavobacteriia</taxon>
        <taxon>Flavobacteriales</taxon>
        <taxon>Flavobacteriaceae</taxon>
        <taxon>Aequorivita</taxon>
    </lineage>
</organism>
<comment type="similarity">
    <text evidence="15">In the N-terminal section; belongs to the LpxC family.</text>
</comment>
<feature type="binding site" evidence="17">
    <location>
        <position position="268"/>
    </location>
    <ligand>
        <name>Zn(2+)</name>
        <dbReference type="ChEBI" id="CHEBI:29105"/>
    </ligand>
</feature>
<comment type="cofactor">
    <cofactor evidence="1 17">
        <name>Zn(2+)</name>
        <dbReference type="ChEBI" id="CHEBI:29105"/>
    </cofactor>
</comment>
<dbReference type="HAMAP" id="MF_00406">
    <property type="entry name" value="FabZ"/>
    <property type="match status" value="1"/>
</dbReference>
<feature type="active site" description="Proton donor" evidence="17">
    <location>
        <position position="291"/>
    </location>
</feature>
<evidence type="ECO:0000256" key="5">
    <source>
        <dbReference type="ARBA" id="ARBA00022490"/>
    </source>
</evidence>
<evidence type="ECO:0000256" key="17">
    <source>
        <dbReference type="HAMAP-Rule" id="MF_00388"/>
    </source>
</evidence>
<dbReference type="GO" id="GO:0103117">
    <property type="term" value="F:UDP-3-O-acyl-N-acetylglucosamine deacetylase activity"/>
    <property type="evidence" value="ECO:0007669"/>
    <property type="project" value="UniProtKB-UniRule"/>
</dbReference>
<evidence type="ECO:0000256" key="3">
    <source>
        <dbReference type="ARBA" id="ARBA00004496"/>
    </source>
</evidence>
<evidence type="ECO:0000313" key="19">
    <source>
        <dbReference type="EMBL" id="SHI84125.1"/>
    </source>
</evidence>
<feature type="active site" evidence="18">
    <location>
        <position position="369"/>
    </location>
</feature>
<dbReference type="Pfam" id="PF03331">
    <property type="entry name" value="LpxC"/>
    <property type="match status" value="2"/>
</dbReference>
<keyword evidence="11 17" id="KW-0443">Lipid metabolism</keyword>
<evidence type="ECO:0000256" key="14">
    <source>
        <dbReference type="ARBA" id="ARBA00025049"/>
    </source>
</evidence>
<evidence type="ECO:0000256" key="11">
    <source>
        <dbReference type="ARBA" id="ARBA00023098"/>
    </source>
</evidence>
<dbReference type="InterPro" id="IPR010084">
    <property type="entry name" value="FabZ"/>
</dbReference>
<keyword evidence="10 17" id="KW-0862">Zinc</keyword>
<dbReference type="NCBIfam" id="NF000582">
    <property type="entry name" value="PRK00006.1"/>
    <property type="match status" value="1"/>
</dbReference>
<dbReference type="Gene3D" id="3.30.1700.10">
    <property type="entry name" value="lpxc deacetylase, domain 2"/>
    <property type="match status" value="1"/>
</dbReference>
<evidence type="ECO:0000256" key="10">
    <source>
        <dbReference type="ARBA" id="ARBA00022833"/>
    </source>
</evidence>
<dbReference type="STRING" id="797419.SAMN05216556_101125"/>
<evidence type="ECO:0000256" key="2">
    <source>
        <dbReference type="ARBA" id="ARBA00002923"/>
    </source>
</evidence>
<name>A0A1M6EF86_9FLAO</name>
<dbReference type="PANTHER" id="PTHR33694:SF1">
    <property type="entry name" value="UDP-3-O-ACYL-N-ACETYLGLUCOSAMINE DEACETYLASE 1, MITOCHONDRIAL-RELATED"/>
    <property type="match status" value="1"/>
</dbReference>
<evidence type="ECO:0000313" key="20">
    <source>
        <dbReference type="Proteomes" id="UP000184172"/>
    </source>
</evidence>
<comment type="subcellular location">
    <subcellularLocation>
        <location evidence="3 18">Cytoplasm</location>
    </subcellularLocation>
</comment>
<dbReference type="EC" id="3.5.1.108" evidence="17"/>
<evidence type="ECO:0000256" key="8">
    <source>
        <dbReference type="ARBA" id="ARBA00022723"/>
    </source>
</evidence>
<comment type="catalytic activity">
    <reaction evidence="18">
        <text>a (3R)-hydroxyacyl-[ACP] = a (2E)-enoyl-[ACP] + H2O</text>
        <dbReference type="Rhea" id="RHEA:13097"/>
        <dbReference type="Rhea" id="RHEA-COMP:9925"/>
        <dbReference type="Rhea" id="RHEA-COMP:9945"/>
        <dbReference type="ChEBI" id="CHEBI:15377"/>
        <dbReference type="ChEBI" id="CHEBI:78784"/>
        <dbReference type="ChEBI" id="CHEBI:78827"/>
        <dbReference type="EC" id="4.2.1.59"/>
    </reaction>
</comment>
<comment type="function">
    <text evidence="14 18">Involved in unsaturated fatty acids biosynthesis. Catalyzes the dehydration of short chain beta-hydroxyacyl-ACPs and long chain saturated and unsaturated beta-hydroxyacyl-ACPs.</text>
</comment>
<comment type="similarity">
    <text evidence="17">Belongs to the LpxC family.</text>
</comment>
<evidence type="ECO:0000256" key="12">
    <source>
        <dbReference type="ARBA" id="ARBA00023239"/>
    </source>
</evidence>
<comment type="similarity">
    <text evidence="16">In the C-terminal section; belongs to the thioester dehydratase family.</text>
</comment>
<keyword evidence="6 17" id="KW-0444">Lipid biosynthesis</keyword>
<comment type="similarity">
    <text evidence="18">Belongs to the thioester dehydratase family. FabZ subfamily.</text>
</comment>
<evidence type="ECO:0000256" key="7">
    <source>
        <dbReference type="ARBA" id="ARBA00022556"/>
    </source>
</evidence>
<dbReference type="GO" id="GO:0009245">
    <property type="term" value="P:lipid A biosynthetic process"/>
    <property type="evidence" value="ECO:0007669"/>
    <property type="project" value="UniProtKB-UniRule"/>
</dbReference>
<dbReference type="GO" id="GO:0046872">
    <property type="term" value="F:metal ion binding"/>
    <property type="evidence" value="ECO:0007669"/>
    <property type="project" value="UniProtKB-KW"/>
</dbReference>
<dbReference type="SUPFAM" id="SSF54637">
    <property type="entry name" value="Thioesterase/thiol ester dehydrase-isomerase"/>
    <property type="match status" value="1"/>
</dbReference>
<evidence type="ECO:0000256" key="16">
    <source>
        <dbReference type="ARBA" id="ARBA00061355"/>
    </source>
</evidence>
<proteinExistence type="inferred from homology"/>
<dbReference type="Proteomes" id="UP000184172">
    <property type="component" value="Unassembled WGS sequence"/>
</dbReference>
<evidence type="ECO:0000256" key="18">
    <source>
        <dbReference type="HAMAP-Rule" id="MF_00406"/>
    </source>
</evidence>
<evidence type="ECO:0000256" key="9">
    <source>
        <dbReference type="ARBA" id="ARBA00022801"/>
    </source>
</evidence>
<comment type="function">
    <text evidence="2 17">Catalyzes the hydrolysis of UDP-3-O-myristoyl-N-acetylglucosamine to form UDP-3-O-myristoylglucosamine and acetate, the committed step in lipid A biosynthesis.</text>
</comment>
<dbReference type="InterPro" id="IPR004463">
    <property type="entry name" value="UDP-acyl_GlcNac_deAcase"/>
</dbReference>
<dbReference type="InterPro" id="IPR011334">
    <property type="entry name" value="UDP-acyl_GlcNac_deAcase_C"/>
</dbReference>
<feature type="binding site" evidence="17">
    <location>
        <position position="264"/>
    </location>
    <ligand>
        <name>Zn(2+)</name>
        <dbReference type="ChEBI" id="CHEBI:29105"/>
    </ligand>
</feature>
<dbReference type="NCBIfam" id="TIGR01750">
    <property type="entry name" value="fabZ"/>
    <property type="match status" value="1"/>
</dbReference>
<dbReference type="OrthoDB" id="9772788at2"/>
<dbReference type="EMBL" id="FQYV01000006">
    <property type="protein sequence ID" value="SHI84125.1"/>
    <property type="molecule type" value="Genomic_DNA"/>
</dbReference>
<protein>
    <recommendedName>
        <fullName evidence="17 18">Multifunctional fusion protein</fullName>
    </recommendedName>
    <domain>
        <recommendedName>
            <fullName evidence="18">3-hydroxyacyl-[acyl-carrier-protein] dehydratase FabZ</fullName>
            <ecNumber evidence="18">4.2.1.59</ecNumber>
        </recommendedName>
        <alternativeName>
            <fullName evidence="18">(3R)-hydroxymyristoyl-[acyl-carrier-protein] dehydratase</fullName>
        </alternativeName>
        <alternativeName>
            <fullName evidence="18">Beta-hydroxyacyl-ACP dehydratase</fullName>
            <shortName evidence="18">(3R)-hydroxymyristoyl-ACP dehydrase</shortName>
        </alternativeName>
    </domain>
    <domain>
        <recommendedName>
            <fullName evidence="17">UDP-3-O-acyl-N-acetylglucosamine deacetylase</fullName>
            <shortName evidence="17">UDP-3-O-acyl-GlcNAc deacetylase</shortName>
            <ecNumber evidence="17">3.5.1.108</ecNumber>
        </recommendedName>
        <alternativeName>
            <fullName evidence="17">UDP-3-O-[R-3-hydroxymyristoyl]-N-acetylglucosamine deacetylase</fullName>
        </alternativeName>
    </domain>
</protein>
<keyword evidence="12 18" id="KW-0456">Lyase</keyword>
<dbReference type="NCBIfam" id="NF009667">
    <property type="entry name" value="PRK13188.1"/>
    <property type="match status" value="1"/>
</dbReference>
<dbReference type="EC" id="4.2.1.59" evidence="18"/>
<evidence type="ECO:0000256" key="6">
    <source>
        <dbReference type="ARBA" id="ARBA00022516"/>
    </source>
</evidence>
<keyword evidence="7 17" id="KW-0441">Lipid A biosynthesis</keyword>
<evidence type="ECO:0000256" key="15">
    <source>
        <dbReference type="ARBA" id="ARBA00061221"/>
    </source>
</evidence>
<dbReference type="NCBIfam" id="TIGR00325">
    <property type="entry name" value="lpxC"/>
    <property type="match status" value="1"/>
</dbReference>
<dbReference type="GO" id="GO:0005737">
    <property type="term" value="C:cytoplasm"/>
    <property type="evidence" value="ECO:0007669"/>
    <property type="project" value="UniProtKB-SubCell"/>
</dbReference>
<dbReference type="GO" id="GO:0006633">
    <property type="term" value="P:fatty acid biosynthetic process"/>
    <property type="evidence" value="ECO:0007669"/>
    <property type="project" value="UniProtKB-UniRule"/>
</dbReference>
<dbReference type="Gene3D" id="3.30.230.20">
    <property type="entry name" value="lpxc deacetylase, domain 1"/>
    <property type="match status" value="1"/>
</dbReference>
<keyword evidence="9 17" id="KW-0378">Hydrolase</keyword>
<evidence type="ECO:0000256" key="13">
    <source>
        <dbReference type="ARBA" id="ARBA00024535"/>
    </source>
</evidence>
<dbReference type="Gene3D" id="3.10.129.10">
    <property type="entry name" value="Hotdog Thioesterase"/>
    <property type="match status" value="1"/>
</dbReference>
<dbReference type="RefSeq" id="WP_073216239.1">
    <property type="nucleotide sequence ID" value="NZ_FNNS01000001.1"/>
</dbReference>
<comment type="pathway">
    <text evidence="4 17">Glycolipid biosynthesis; lipid IV(A) biosynthesis; lipid IV(A) from (3R)-3-hydroxytetradecanoyl-[acyl-carrier-protein] and UDP-N-acetyl-alpha-D-glucosamine: step 2/6.</text>
</comment>
<dbReference type="PANTHER" id="PTHR33694">
    <property type="entry name" value="UDP-3-O-ACYL-N-ACETYLGLUCOSAMINE DEACETYLASE 1, MITOCHONDRIAL-RELATED"/>
    <property type="match status" value="1"/>
</dbReference>
<dbReference type="CDD" id="cd01288">
    <property type="entry name" value="FabZ"/>
    <property type="match status" value="1"/>
</dbReference>
<dbReference type="HAMAP" id="MF_00388">
    <property type="entry name" value="LpxC"/>
    <property type="match status" value="1"/>
</dbReference>
<dbReference type="Pfam" id="PF07977">
    <property type="entry name" value="FabA"/>
    <property type="match status" value="1"/>
</dbReference>
<keyword evidence="5 18" id="KW-0963">Cytoplasm</keyword>
<dbReference type="FunFam" id="3.10.129.10:FF:000001">
    <property type="entry name" value="3-hydroxyacyl-[acyl-carrier-protein] dehydratase FabZ"/>
    <property type="match status" value="1"/>
</dbReference>
<keyword evidence="8 17" id="KW-0479">Metal-binding</keyword>
<dbReference type="InterPro" id="IPR013114">
    <property type="entry name" value="FabA_FabZ"/>
</dbReference>
<feature type="binding site" evidence="17">
    <location>
        <position position="82"/>
    </location>
    <ligand>
        <name>Zn(2+)</name>
        <dbReference type="ChEBI" id="CHEBI:29105"/>
    </ligand>
</feature>
<comment type="catalytic activity">
    <reaction evidence="13 17">
        <text>a UDP-3-O-[(3R)-3-hydroxyacyl]-N-acetyl-alpha-D-glucosamine + H2O = a UDP-3-O-[(3R)-3-hydroxyacyl]-alpha-D-glucosamine + acetate</text>
        <dbReference type="Rhea" id="RHEA:67816"/>
        <dbReference type="ChEBI" id="CHEBI:15377"/>
        <dbReference type="ChEBI" id="CHEBI:30089"/>
        <dbReference type="ChEBI" id="CHEBI:137740"/>
        <dbReference type="ChEBI" id="CHEBI:173225"/>
        <dbReference type="EC" id="3.5.1.108"/>
    </reaction>
</comment>
<dbReference type="GO" id="GO:0019171">
    <property type="term" value="F:(3R)-hydroxyacyl-[acyl-carrier-protein] dehydratase activity"/>
    <property type="evidence" value="ECO:0007669"/>
    <property type="project" value="UniProtKB-EC"/>
</dbReference>
<dbReference type="GO" id="GO:0016020">
    <property type="term" value="C:membrane"/>
    <property type="evidence" value="ECO:0007669"/>
    <property type="project" value="GOC"/>
</dbReference>
<evidence type="ECO:0000256" key="1">
    <source>
        <dbReference type="ARBA" id="ARBA00001947"/>
    </source>
</evidence>